<protein>
    <submittedName>
        <fullName evidence="2">Uncharacterized protein</fullName>
    </submittedName>
</protein>
<sequence>MAPDTATTFSRDGDDNPQDFIRALQRLFMLGAVGTFDDVTKAKYFGFNLKAGSTADIWHRGLPIATRASWALLEAAFLVNWPEKVAVVKTTSEKKAALLACMLLDRDLLKKVAVAGLEEYSHVAYVDRVEKLAGDIPDTGNLLVDTVKEKLPRVIFKLVGSKDMTWAEFAQAIRALTIAEISEKIEEEREKVARERRIDAFLNTPNTPSKALGAAFQNVTLSSTPIPPQPRFTPTAAAHQTYQPAPTFITRPDIERLVDVKRNTISIQPDTPAGRDQYNIQANQYLAEQGTKKPNEYRPYPPTPGSQPLASGCQRPPAPRQEFTWRQVAGGIENRVRRGGQAAATSINLVSHILEYEEELERRNPVTREDYDLVIEEHRQLKEAYARALSDQGKAEGSSN</sequence>
<dbReference type="EMBL" id="QPFP01000063">
    <property type="protein sequence ID" value="TEB24806.1"/>
    <property type="molecule type" value="Genomic_DNA"/>
</dbReference>
<comment type="caution">
    <text evidence="2">The sequence shown here is derived from an EMBL/GenBank/DDBJ whole genome shotgun (WGS) entry which is preliminary data.</text>
</comment>
<name>A0A4Y7SSG4_COPMI</name>
<keyword evidence="3" id="KW-1185">Reference proteome</keyword>
<reference evidence="2 3" key="1">
    <citation type="journal article" date="2019" name="Nat. Ecol. Evol.">
        <title>Megaphylogeny resolves global patterns of mushroom evolution.</title>
        <authorList>
            <person name="Varga T."/>
            <person name="Krizsan K."/>
            <person name="Foldi C."/>
            <person name="Dima B."/>
            <person name="Sanchez-Garcia M."/>
            <person name="Sanchez-Ramirez S."/>
            <person name="Szollosi G.J."/>
            <person name="Szarkandi J.G."/>
            <person name="Papp V."/>
            <person name="Albert L."/>
            <person name="Andreopoulos W."/>
            <person name="Angelini C."/>
            <person name="Antonin V."/>
            <person name="Barry K.W."/>
            <person name="Bougher N.L."/>
            <person name="Buchanan P."/>
            <person name="Buyck B."/>
            <person name="Bense V."/>
            <person name="Catcheside P."/>
            <person name="Chovatia M."/>
            <person name="Cooper J."/>
            <person name="Damon W."/>
            <person name="Desjardin D."/>
            <person name="Finy P."/>
            <person name="Geml J."/>
            <person name="Haridas S."/>
            <person name="Hughes K."/>
            <person name="Justo A."/>
            <person name="Karasinski D."/>
            <person name="Kautmanova I."/>
            <person name="Kiss B."/>
            <person name="Kocsube S."/>
            <person name="Kotiranta H."/>
            <person name="LaButti K.M."/>
            <person name="Lechner B.E."/>
            <person name="Liimatainen K."/>
            <person name="Lipzen A."/>
            <person name="Lukacs Z."/>
            <person name="Mihaltcheva S."/>
            <person name="Morgado L.N."/>
            <person name="Niskanen T."/>
            <person name="Noordeloos M.E."/>
            <person name="Ohm R.A."/>
            <person name="Ortiz-Santana B."/>
            <person name="Ovrebo C."/>
            <person name="Racz N."/>
            <person name="Riley R."/>
            <person name="Savchenko A."/>
            <person name="Shiryaev A."/>
            <person name="Soop K."/>
            <person name="Spirin V."/>
            <person name="Szebenyi C."/>
            <person name="Tomsovsky M."/>
            <person name="Tulloss R.E."/>
            <person name="Uehling J."/>
            <person name="Grigoriev I.V."/>
            <person name="Vagvolgyi C."/>
            <person name="Papp T."/>
            <person name="Martin F.M."/>
            <person name="Miettinen O."/>
            <person name="Hibbett D.S."/>
            <person name="Nagy L.G."/>
        </authorList>
    </citation>
    <scope>NUCLEOTIDE SEQUENCE [LARGE SCALE GENOMIC DNA]</scope>
    <source>
        <strain evidence="2 3">FP101781</strain>
    </source>
</reference>
<evidence type="ECO:0000256" key="1">
    <source>
        <dbReference type="SAM" id="MobiDB-lite"/>
    </source>
</evidence>
<evidence type="ECO:0000313" key="2">
    <source>
        <dbReference type="EMBL" id="TEB24806.1"/>
    </source>
</evidence>
<dbReference type="Proteomes" id="UP000298030">
    <property type="component" value="Unassembled WGS sequence"/>
</dbReference>
<accession>A0A4Y7SSG4</accession>
<gene>
    <name evidence="2" type="ORF">FA13DRAFT_1796990</name>
</gene>
<dbReference type="OrthoDB" id="3260975at2759"/>
<organism evidence="2 3">
    <name type="scientific">Coprinellus micaceus</name>
    <name type="common">Glistening ink-cap mushroom</name>
    <name type="synonym">Coprinus micaceus</name>
    <dbReference type="NCBI Taxonomy" id="71717"/>
    <lineage>
        <taxon>Eukaryota</taxon>
        <taxon>Fungi</taxon>
        <taxon>Dikarya</taxon>
        <taxon>Basidiomycota</taxon>
        <taxon>Agaricomycotina</taxon>
        <taxon>Agaricomycetes</taxon>
        <taxon>Agaricomycetidae</taxon>
        <taxon>Agaricales</taxon>
        <taxon>Agaricineae</taxon>
        <taxon>Psathyrellaceae</taxon>
        <taxon>Coprinellus</taxon>
    </lineage>
</organism>
<evidence type="ECO:0000313" key="3">
    <source>
        <dbReference type="Proteomes" id="UP000298030"/>
    </source>
</evidence>
<proteinExistence type="predicted"/>
<feature type="region of interest" description="Disordered" evidence="1">
    <location>
        <begin position="292"/>
        <end position="318"/>
    </location>
</feature>
<dbReference type="AlphaFoldDB" id="A0A4Y7SSG4"/>